<evidence type="ECO:0000256" key="3">
    <source>
        <dbReference type="ARBA" id="ARBA00022989"/>
    </source>
</evidence>
<dbReference type="InterPro" id="IPR051533">
    <property type="entry name" value="WaaL-like"/>
</dbReference>
<keyword evidence="3 6" id="KW-1133">Transmembrane helix</keyword>
<feature type="transmembrane region" description="Helical" evidence="6">
    <location>
        <begin position="425"/>
        <end position="447"/>
    </location>
</feature>
<feature type="transmembrane region" description="Helical" evidence="6">
    <location>
        <begin position="250"/>
        <end position="270"/>
    </location>
</feature>
<feature type="transmembrane region" description="Helical" evidence="6">
    <location>
        <begin position="341"/>
        <end position="364"/>
    </location>
</feature>
<dbReference type="SUPFAM" id="SSF48452">
    <property type="entry name" value="TPR-like"/>
    <property type="match status" value="1"/>
</dbReference>
<proteinExistence type="predicted"/>
<evidence type="ECO:0000313" key="9">
    <source>
        <dbReference type="Proteomes" id="UP000176583"/>
    </source>
</evidence>
<dbReference type="Pfam" id="PF13414">
    <property type="entry name" value="TPR_11"/>
    <property type="match status" value="1"/>
</dbReference>
<dbReference type="EMBL" id="MEUW01000001">
    <property type="protein sequence ID" value="OGC44981.1"/>
    <property type="molecule type" value="Genomic_DNA"/>
</dbReference>
<dbReference type="PANTHER" id="PTHR37422:SF13">
    <property type="entry name" value="LIPOPOLYSACCHARIDE BIOSYNTHESIS PROTEIN PA4999-RELATED"/>
    <property type="match status" value="1"/>
</dbReference>
<sequence length="656" mass="72950">MREIIAKWAEKFINLEIVGLAFLLPLFFLPITVEFYEFNKLILLSLAVTLGALAWGIKAALTGDLGIRRSPFDLPVTAFWLASLVSTVFSDNYLTSIIGQYARWHPSLFSVTILTALYFLVSWHIDGKTLRKALVALFTSATLGALLIWPQYFGANWLGQDWSNRPTFTPLGSPTILAVFLGAVSGMIGKEIFTSQNRWVKIALATDLAFFAATLALLGSVPGWVAFAASVLLAILTSPIETLRNHKIHLAASFGAALVFAIAVLVPPLFGKTTFLNQDFPKEITLDLGTSWSVSATSFRQKPFWGSGPSTFLLDFTRYKPLRFNQTQLWTIRFDKPFNEYLLSFAEEGIIGILAWLILITVVVRETVRRKGWETLSLAGAVLIGFFFTNATILTAGLLMFAAGTISPRTEPGAGTNMVKKGWKYALPLLVILIVGVLELVWVYRAYTAEYLQRRSRTGNSLAQVYSDQVKSTSKLPWQSSYRLSLSQTSFLTANELAKKENPTEEDQQQIKQLIAQAISEARVATDLNPLNAGSWENLAQIYRSLIGVAQDAEQWAADSYQKAVGLDLFNPLLRVGFGGLYYQLAEYDLAEEQFRAAINLKPDFANAHYNLGRTYRELGNKVLAIQELETALKLSDPQVEGYEEAKKILDELKAK</sequence>
<dbReference type="InterPro" id="IPR007016">
    <property type="entry name" value="O-antigen_ligase-rel_domated"/>
</dbReference>
<dbReference type="Gene3D" id="1.25.40.10">
    <property type="entry name" value="Tetratricopeptide repeat domain"/>
    <property type="match status" value="1"/>
</dbReference>
<feature type="transmembrane region" description="Helical" evidence="6">
    <location>
        <begin position="133"/>
        <end position="151"/>
    </location>
</feature>
<feature type="transmembrane region" description="Helical" evidence="6">
    <location>
        <begin position="376"/>
        <end position="405"/>
    </location>
</feature>
<keyword evidence="5" id="KW-0802">TPR repeat</keyword>
<comment type="caution">
    <text evidence="8">The sequence shown here is derived from an EMBL/GenBank/DDBJ whole genome shotgun (WGS) entry which is preliminary data.</text>
</comment>
<dbReference type="Proteomes" id="UP000176583">
    <property type="component" value="Unassembled WGS sequence"/>
</dbReference>
<feature type="transmembrane region" description="Helical" evidence="6">
    <location>
        <begin position="12"/>
        <end position="29"/>
    </location>
</feature>
<dbReference type="SMART" id="SM00028">
    <property type="entry name" value="TPR"/>
    <property type="match status" value="2"/>
</dbReference>
<accession>A0A1F4UJ44</accession>
<evidence type="ECO:0000256" key="6">
    <source>
        <dbReference type="SAM" id="Phobius"/>
    </source>
</evidence>
<feature type="transmembrane region" description="Helical" evidence="6">
    <location>
        <begin position="41"/>
        <end position="60"/>
    </location>
</feature>
<evidence type="ECO:0000259" key="7">
    <source>
        <dbReference type="Pfam" id="PF04932"/>
    </source>
</evidence>
<feature type="transmembrane region" description="Helical" evidence="6">
    <location>
        <begin position="72"/>
        <end position="89"/>
    </location>
</feature>
<evidence type="ECO:0000256" key="1">
    <source>
        <dbReference type="ARBA" id="ARBA00004141"/>
    </source>
</evidence>
<feature type="transmembrane region" description="Helical" evidence="6">
    <location>
        <begin position="101"/>
        <end position="121"/>
    </location>
</feature>
<evidence type="ECO:0000256" key="4">
    <source>
        <dbReference type="ARBA" id="ARBA00023136"/>
    </source>
</evidence>
<dbReference type="PANTHER" id="PTHR37422">
    <property type="entry name" value="TEICHURONIC ACID BIOSYNTHESIS PROTEIN TUAE"/>
    <property type="match status" value="1"/>
</dbReference>
<dbReference type="GO" id="GO:0016020">
    <property type="term" value="C:membrane"/>
    <property type="evidence" value="ECO:0007669"/>
    <property type="project" value="UniProtKB-SubCell"/>
</dbReference>
<keyword evidence="4 6" id="KW-0472">Membrane</keyword>
<organism evidence="8 9">
    <name type="scientific">candidate division WWE3 bacterium RBG_19FT_COMBO_53_11</name>
    <dbReference type="NCBI Taxonomy" id="1802613"/>
    <lineage>
        <taxon>Bacteria</taxon>
        <taxon>Katanobacteria</taxon>
    </lineage>
</organism>
<dbReference type="InterPro" id="IPR011990">
    <property type="entry name" value="TPR-like_helical_dom_sf"/>
</dbReference>
<name>A0A1F4UJ44_UNCKA</name>
<feature type="repeat" description="TPR" evidence="5">
    <location>
        <begin position="606"/>
        <end position="639"/>
    </location>
</feature>
<dbReference type="PROSITE" id="PS50005">
    <property type="entry name" value="TPR"/>
    <property type="match status" value="2"/>
</dbReference>
<dbReference type="Pfam" id="PF04932">
    <property type="entry name" value="Wzy_C"/>
    <property type="match status" value="1"/>
</dbReference>
<feature type="domain" description="O-antigen ligase-related" evidence="7">
    <location>
        <begin position="209"/>
        <end position="357"/>
    </location>
</feature>
<gene>
    <name evidence="8" type="ORF">A2V54_02690</name>
</gene>
<reference evidence="8 9" key="1">
    <citation type="journal article" date="2016" name="Nat. Commun.">
        <title>Thousands of microbial genomes shed light on interconnected biogeochemical processes in an aquifer system.</title>
        <authorList>
            <person name="Anantharaman K."/>
            <person name="Brown C.T."/>
            <person name="Hug L.A."/>
            <person name="Sharon I."/>
            <person name="Castelle C.J."/>
            <person name="Probst A.J."/>
            <person name="Thomas B.C."/>
            <person name="Singh A."/>
            <person name="Wilkins M.J."/>
            <person name="Karaoz U."/>
            <person name="Brodie E.L."/>
            <person name="Williams K.H."/>
            <person name="Hubbard S.S."/>
            <person name="Banfield J.F."/>
        </authorList>
    </citation>
    <scope>NUCLEOTIDE SEQUENCE [LARGE SCALE GENOMIC DNA]</scope>
</reference>
<dbReference type="AlphaFoldDB" id="A0A1F4UJ44"/>
<dbReference type="STRING" id="1802613.A2V54_02690"/>
<evidence type="ECO:0000256" key="5">
    <source>
        <dbReference type="PROSITE-ProRule" id="PRU00339"/>
    </source>
</evidence>
<feature type="repeat" description="TPR" evidence="5">
    <location>
        <begin position="572"/>
        <end position="605"/>
    </location>
</feature>
<dbReference type="InterPro" id="IPR019734">
    <property type="entry name" value="TPR_rpt"/>
</dbReference>
<evidence type="ECO:0000313" key="8">
    <source>
        <dbReference type="EMBL" id="OGC44981.1"/>
    </source>
</evidence>
<comment type="subcellular location">
    <subcellularLocation>
        <location evidence="1">Membrane</location>
        <topology evidence="1">Multi-pass membrane protein</topology>
    </subcellularLocation>
</comment>
<protein>
    <recommendedName>
        <fullName evidence="7">O-antigen ligase-related domain-containing protein</fullName>
    </recommendedName>
</protein>
<keyword evidence="2 6" id="KW-0812">Transmembrane</keyword>
<evidence type="ECO:0000256" key="2">
    <source>
        <dbReference type="ARBA" id="ARBA00022692"/>
    </source>
</evidence>
<feature type="transmembrane region" description="Helical" evidence="6">
    <location>
        <begin position="171"/>
        <end position="188"/>
    </location>
</feature>